<protein>
    <submittedName>
        <fullName evidence="2">Uncharacterized protein</fullName>
    </submittedName>
</protein>
<feature type="region of interest" description="Disordered" evidence="1">
    <location>
        <begin position="1"/>
        <end position="44"/>
    </location>
</feature>
<dbReference type="EMBL" id="AMZH03008458">
    <property type="protein sequence ID" value="RRT58914.1"/>
    <property type="molecule type" value="Genomic_DNA"/>
</dbReference>
<organism evidence="2 3">
    <name type="scientific">Ensete ventricosum</name>
    <name type="common">Abyssinian banana</name>
    <name type="synonym">Musa ensete</name>
    <dbReference type="NCBI Taxonomy" id="4639"/>
    <lineage>
        <taxon>Eukaryota</taxon>
        <taxon>Viridiplantae</taxon>
        <taxon>Streptophyta</taxon>
        <taxon>Embryophyta</taxon>
        <taxon>Tracheophyta</taxon>
        <taxon>Spermatophyta</taxon>
        <taxon>Magnoliopsida</taxon>
        <taxon>Liliopsida</taxon>
        <taxon>Zingiberales</taxon>
        <taxon>Musaceae</taxon>
        <taxon>Ensete</taxon>
    </lineage>
</organism>
<evidence type="ECO:0000313" key="2">
    <source>
        <dbReference type="EMBL" id="RRT58914.1"/>
    </source>
</evidence>
<proteinExistence type="predicted"/>
<dbReference type="AlphaFoldDB" id="A0A426Z4L1"/>
<sequence length="51" mass="5633">GAMKEAKVRTMMVDDGVGGRWEKARGDGGEGEESRKRGVVGEEKEKHIEFL</sequence>
<evidence type="ECO:0000256" key="1">
    <source>
        <dbReference type="SAM" id="MobiDB-lite"/>
    </source>
</evidence>
<evidence type="ECO:0000313" key="3">
    <source>
        <dbReference type="Proteomes" id="UP000287651"/>
    </source>
</evidence>
<accession>A0A426Z4L1</accession>
<comment type="caution">
    <text evidence="2">The sequence shown here is derived from an EMBL/GenBank/DDBJ whole genome shotgun (WGS) entry which is preliminary data.</text>
</comment>
<feature type="compositionally biased region" description="Basic and acidic residues" evidence="1">
    <location>
        <begin position="20"/>
        <end position="44"/>
    </location>
</feature>
<feature type="non-terminal residue" evidence="2">
    <location>
        <position position="1"/>
    </location>
</feature>
<reference evidence="2 3" key="1">
    <citation type="journal article" date="2014" name="Agronomy (Basel)">
        <title>A Draft Genome Sequence for Ensete ventricosum, the Drought-Tolerant Tree Against Hunger.</title>
        <authorList>
            <person name="Harrison J."/>
            <person name="Moore K.A."/>
            <person name="Paszkiewicz K."/>
            <person name="Jones T."/>
            <person name="Grant M."/>
            <person name="Ambacheew D."/>
            <person name="Muzemil S."/>
            <person name="Studholme D.J."/>
        </authorList>
    </citation>
    <scope>NUCLEOTIDE SEQUENCE [LARGE SCALE GENOMIC DNA]</scope>
</reference>
<gene>
    <name evidence="2" type="ORF">B296_00046232</name>
</gene>
<name>A0A426Z4L1_ENSVE</name>
<dbReference type="Proteomes" id="UP000287651">
    <property type="component" value="Unassembled WGS sequence"/>
</dbReference>